<keyword evidence="2" id="KW-0472">Membrane</keyword>
<reference evidence="4" key="1">
    <citation type="submission" date="2021-11" db="EMBL/GenBank/DDBJ databases">
        <authorList>
            <person name="Schell T."/>
        </authorList>
    </citation>
    <scope>NUCLEOTIDE SEQUENCE</scope>
    <source>
        <strain evidence="4">M5</strain>
    </source>
</reference>
<dbReference type="AlphaFoldDB" id="A0A8J2RCT7"/>
<name>A0A8J2RCT7_9CRUS</name>
<organism evidence="4 5">
    <name type="scientific">Daphnia galeata</name>
    <dbReference type="NCBI Taxonomy" id="27404"/>
    <lineage>
        <taxon>Eukaryota</taxon>
        <taxon>Metazoa</taxon>
        <taxon>Ecdysozoa</taxon>
        <taxon>Arthropoda</taxon>
        <taxon>Crustacea</taxon>
        <taxon>Branchiopoda</taxon>
        <taxon>Diplostraca</taxon>
        <taxon>Cladocera</taxon>
        <taxon>Anomopoda</taxon>
        <taxon>Daphniidae</taxon>
        <taxon>Daphnia</taxon>
    </lineage>
</organism>
<keyword evidence="3" id="KW-0732">Signal</keyword>
<keyword evidence="5" id="KW-1185">Reference proteome</keyword>
<dbReference type="OrthoDB" id="6370643at2759"/>
<comment type="caution">
    <text evidence="4">The sequence shown here is derived from an EMBL/GenBank/DDBJ whole genome shotgun (WGS) entry which is preliminary data.</text>
</comment>
<evidence type="ECO:0000256" key="2">
    <source>
        <dbReference type="SAM" id="Phobius"/>
    </source>
</evidence>
<accession>A0A8J2RCT7</accession>
<dbReference type="EMBL" id="CAKKLH010000001">
    <property type="protein sequence ID" value="CAH0098088.1"/>
    <property type="molecule type" value="Genomic_DNA"/>
</dbReference>
<dbReference type="PANTHER" id="PTHR41158">
    <property type="entry name" value="AGAP010294-PA"/>
    <property type="match status" value="1"/>
</dbReference>
<evidence type="ECO:0000256" key="1">
    <source>
        <dbReference type="SAM" id="MobiDB-lite"/>
    </source>
</evidence>
<feature type="compositionally biased region" description="Basic and acidic residues" evidence="1">
    <location>
        <begin position="86"/>
        <end position="105"/>
    </location>
</feature>
<keyword evidence="2" id="KW-1133">Transmembrane helix</keyword>
<keyword evidence="2" id="KW-0812">Transmembrane</keyword>
<dbReference type="PANTHER" id="PTHR41158:SF2">
    <property type="entry name" value="AGAP010294-PA"/>
    <property type="match status" value="1"/>
</dbReference>
<feature type="chain" id="PRO_5035266622" evidence="3">
    <location>
        <begin position="23"/>
        <end position="309"/>
    </location>
</feature>
<protein>
    <submittedName>
        <fullName evidence="4">Uncharacterized protein</fullName>
    </submittedName>
</protein>
<gene>
    <name evidence="4" type="ORF">DGAL_LOCUS135</name>
</gene>
<feature type="region of interest" description="Disordered" evidence="1">
    <location>
        <begin position="86"/>
        <end position="117"/>
    </location>
</feature>
<evidence type="ECO:0000313" key="5">
    <source>
        <dbReference type="Proteomes" id="UP000789390"/>
    </source>
</evidence>
<feature type="signal peptide" evidence="3">
    <location>
        <begin position="1"/>
        <end position="22"/>
    </location>
</feature>
<dbReference type="Proteomes" id="UP000789390">
    <property type="component" value="Unassembled WGS sequence"/>
</dbReference>
<evidence type="ECO:0000256" key="3">
    <source>
        <dbReference type="SAM" id="SignalP"/>
    </source>
</evidence>
<sequence>MKFVAAYTAYSLLVILIAAGHTADHQSEKGHSSAIERNYAATNIYSNFSDSDLVDEVEEESESELELKRMLLYVTPLMGIFQKKKSESTRLNKRSPKEPSYEGRKRGAGRRPSPMYNQYNKYSEEMQPDRSGYGGYSSSSSYGGGSSYGGSSYGCCDKKDDLLPILALLALSLLLLYLIAIATTTVAGRRRRRNVATDSNNNDLIDEDFQSDIELMDAPTWISMVDELWNAGDDESSDACTLKALCRMNRLALDSPGTTGLAVSLSSVPLSYLLHHRHQRGFLSYLDASLMGRYGENCTTIFSSCPRLN</sequence>
<proteinExistence type="predicted"/>
<evidence type="ECO:0000313" key="4">
    <source>
        <dbReference type="EMBL" id="CAH0098088.1"/>
    </source>
</evidence>
<feature type="transmembrane region" description="Helical" evidence="2">
    <location>
        <begin position="162"/>
        <end position="183"/>
    </location>
</feature>